<dbReference type="InterPro" id="IPR050311">
    <property type="entry name" value="ORC1/CDC6"/>
</dbReference>
<dbReference type="SUPFAM" id="SSF52540">
    <property type="entry name" value="P-loop containing nucleoside triphosphate hydrolases"/>
    <property type="match status" value="1"/>
</dbReference>
<dbReference type="Gene3D" id="3.40.50.300">
    <property type="entry name" value="P-loop containing nucleotide triphosphate hydrolases"/>
    <property type="match status" value="1"/>
</dbReference>
<evidence type="ECO:0000259" key="7">
    <source>
        <dbReference type="SMART" id="SM01074"/>
    </source>
</evidence>
<dbReference type="SMART" id="SM01074">
    <property type="entry name" value="Cdc6_C"/>
    <property type="match status" value="1"/>
</dbReference>
<dbReference type="RefSeq" id="WP_015504922.1">
    <property type="nucleotide sequence ID" value="NZ_CAYARL010000026.1"/>
</dbReference>
<dbReference type="GO" id="GO:0051301">
    <property type="term" value="P:cell division"/>
    <property type="evidence" value="ECO:0007669"/>
    <property type="project" value="UniProtKB-KW"/>
</dbReference>
<dbReference type="InterPro" id="IPR014277">
    <property type="entry name" value="Orc1/Cdc6_arc"/>
</dbReference>
<dbReference type="NCBIfam" id="TIGR02928">
    <property type="entry name" value="orc1/cdc6 family replication initiation protein"/>
    <property type="match status" value="1"/>
</dbReference>
<dbReference type="Gene3D" id="1.10.10.10">
    <property type="entry name" value="Winged helix-like DNA-binding domain superfamily/Winged helix DNA-binding domain"/>
    <property type="match status" value="1"/>
</dbReference>
<evidence type="ECO:0000256" key="5">
    <source>
        <dbReference type="HAMAP-Rule" id="MF_01407"/>
    </source>
</evidence>
<dbReference type="AlphaFoldDB" id="A0A3G3IHH1"/>
<evidence type="ECO:0000313" key="9">
    <source>
        <dbReference type="Proteomes" id="UP000273278"/>
    </source>
</evidence>
<sequence length="393" mass="44036">MFDRRSIIIKDGTKLNFDYVPDTIVCRQEQQKELENFFAPMVNYGNPSSAFLTGGVGTGKTVTAKRFCADMQRYLQQKGGMMTTVYVNCRIKNSEYATVLEILRSYDPMFPGRGFSIEQMMVSIRKHIEKDACPVVIILDEVDVLLGNNGKDIIYQLSRYSEETKGKAPISLIMISQTSIAEHLDEASMSSFRRGNKVTFSRYSRDELKEIIVTRAEMALVPGALPEECADMLADIAAEMGDARYAIESLEKAAVKAEADGDDTIVPDGVRTAGSSVYSDVSENKLKQLDMSRKVTLLAIARCMKDKASVSSTAAEKTYHVVCEEYEVPARKHTQFATYIQDLEKNGLIKTETRREEEGGRALYIYIMNIPPKELAKKLEYIMETDAVEEGSE</sequence>
<feature type="domain" description="Cdc6 C-terminal" evidence="7">
    <location>
        <begin position="297"/>
        <end position="379"/>
    </location>
</feature>
<dbReference type="InterPro" id="IPR027417">
    <property type="entry name" value="P-loop_NTPase"/>
</dbReference>
<feature type="domain" description="AAA+ ATPase" evidence="6">
    <location>
        <begin position="46"/>
        <end position="204"/>
    </location>
</feature>
<evidence type="ECO:0000256" key="3">
    <source>
        <dbReference type="ARBA" id="ARBA00022741"/>
    </source>
</evidence>
<proteinExistence type="inferred from homology"/>
<keyword evidence="3 5" id="KW-0547">Nucleotide-binding</keyword>
<organism evidence="8 9">
    <name type="scientific">Methanomethylophilus alvi</name>
    <dbReference type="NCBI Taxonomy" id="1291540"/>
    <lineage>
        <taxon>Archaea</taxon>
        <taxon>Methanobacteriati</taxon>
        <taxon>Thermoplasmatota</taxon>
        <taxon>Thermoplasmata</taxon>
        <taxon>Methanomassiliicoccales</taxon>
        <taxon>Methanomethylophilaceae</taxon>
        <taxon>Methanomethylophilus</taxon>
    </lineage>
</organism>
<dbReference type="InterPro" id="IPR049945">
    <property type="entry name" value="AAA_22"/>
</dbReference>
<dbReference type="InterPro" id="IPR055237">
    <property type="entry name" value="Cdc6_lid"/>
</dbReference>
<feature type="binding site" evidence="5">
    <location>
        <position position="203"/>
    </location>
    <ligand>
        <name>ATP</name>
        <dbReference type="ChEBI" id="CHEBI:30616"/>
    </ligand>
</feature>
<dbReference type="CDD" id="cd00009">
    <property type="entry name" value="AAA"/>
    <property type="match status" value="1"/>
</dbReference>
<feature type="binding site" evidence="5">
    <location>
        <begin position="58"/>
        <end position="62"/>
    </location>
    <ligand>
        <name>ATP</name>
        <dbReference type="ChEBI" id="CHEBI:30616"/>
    </ligand>
</feature>
<dbReference type="Pfam" id="PF13401">
    <property type="entry name" value="AAA_22"/>
    <property type="match status" value="1"/>
</dbReference>
<dbReference type="GeneID" id="41321818"/>
<dbReference type="InterPro" id="IPR003593">
    <property type="entry name" value="AAA+_ATPase"/>
</dbReference>
<accession>A0A3G3IHH1</accession>
<dbReference type="OMA" id="VAYVNCW"/>
<keyword evidence="8" id="KW-0131">Cell cycle</keyword>
<dbReference type="PANTHER" id="PTHR10763:SF31">
    <property type="entry name" value="ORC1-TYPE DNA REPLICATION PROTEIN 2"/>
    <property type="match status" value="1"/>
</dbReference>
<name>A0A3G3IHH1_9ARCH</name>
<dbReference type="GO" id="GO:0006260">
    <property type="term" value="P:DNA replication"/>
    <property type="evidence" value="ECO:0007669"/>
    <property type="project" value="UniProtKB-UniRule"/>
</dbReference>
<feature type="binding site" evidence="5">
    <location>
        <position position="215"/>
    </location>
    <ligand>
        <name>ATP</name>
        <dbReference type="ChEBI" id="CHEBI:30616"/>
    </ligand>
</feature>
<dbReference type="InterPro" id="IPR036390">
    <property type="entry name" value="WH_DNA-bd_sf"/>
</dbReference>
<dbReference type="InterPro" id="IPR015163">
    <property type="entry name" value="Cdc6_C"/>
</dbReference>
<evidence type="ECO:0000259" key="6">
    <source>
        <dbReference type="SMART" id="SM00382"/>
    </source>
</evidence>
<dbReference type="Gene3D" id="1.10.8.60">
    <property type="match status" value="1"/>
</dbReference>
<dbReference type="Pfam" id="PF22703">
    <property type="entry name" value="Cdc6_lid"/>
    <property type="match status" value="1"/>
</dbReference>
<keyword evidence="8" id="KW-0132">Cell division</keyword>
<dbReference type="Pfam" id="PF09079">
    <property type="entry name" value="WHD_Cdc6"/>
    <property type="match status" value="1"/>
</dbReference>
<dbReference type="GO" id="GO:0005524">
    <property type="term" value="F:ATP binding"/>
    <property type="evidence" value="ECO:0007669"/>
    <property type="project" value="UniProtKB-UniRule"/>
</dbReference>
<evidence type="ECO:0000256" key="4">
    <source>
        <dbReference type="ARBA" id="ARBA00022840"/>
    </source>
</evidence>
<evidence type="ECO:0000256" key="2">
    <source>
        <dbReference type="ARBA" id="ARBA00022705"/>
    </source>
</evidence>
<reference evidence="8 9" key="1">
    <citation type="submission" date="2016-10" db="EMBL/GenBank/DDBJ databases">
        <title>Complete genome of the TMA-utilizing, human hosted archaeon Methanomethylophilus alvus Gen. nov, sp. nov., strain Mx-05, derived from a pure culture.</title>
        <authorList>
            <person name="Brugere J.-F."/>
            <person name="Ben Hania W."/>
            <person name="Chaudhary P.P."/>
            <person name="Gaci N."/>
            <person name="Borrel G."/>
            <person name="Cao Van Tuat L."/>
            <person name="Fardeau M.-L."/>
            <person name="Harris H.M.B."/>
            <person name="O'Toole P.W."/>
            <person name="Ollivier B."/>
        </authorList>
    </citation>
    <scope>NUCLEOTIDE SEQUENCE [LARGE SCALE GENOMIC DNA]</scope>
    <source>
        <strain evidence="8 9">Mx-05</strain>
    </source>
</reference>
<dbReference type="GO" id="GO:0016887">
    <property type="term" value="F:ATP hydrolysis activity"/>
    <property type="evidence" value="ECO:0007669"/>
    <property type="project" value="InterPro"/>
</dbReference>
<dbReference type="SMART" id="SM00382">
    <property type="entry name" value="AAA"/>
    <property type="match status" value="1"/>
</dbReference>
<dbReference type="InterPro" id="IPR036388">
    <property type="entry name" value="WH-like_DNA-bd_sf"/>
</dbReference>
<comment type="function">
    <text evidence="5">Involved in regulation of DNA replication.</text>
</comment>
<dbReference type="PANTHER" id="PTHR10763">
    <property type="entry name" value="CELL DIVISION CONTROL PROTEIN 6-RELATED"/>
    <property type="match status" value="1"/>
</dbReference>
<comment type="similarity">
    <text evidence="1 5">Belongs to the CDC6/cdc18 family.</text>
</comment>
<evidence type="ECO:0000313" key="8">
    <source>
        <dbReference type="EMBL" id="AYQ55179.1"/>
    </source>
</evidence>
<protein>
    <recommendedName>
        <fullName evidence="5">ORC1-type DNA replication protein</fullName>
    </recommendedName>
</protein>
<dbReference type="SUPFAM" id="SSF46785">
    <property type="entry name" value="Winged helix' DNA-binding domain"/>
    <property type="match status" value="1"/>
</dbReference>
<dbReference type="EMBL" id="CP017686">
    <property type="protein sequence ID" value="AYQ55179.1"/>
    <property type="molecule type" value="Genomic_DNA"/>
</dbReference>
<dbReference type="HAMAP" id="MF_01407">
    <property type="entry name" value="ORC1_type_DNA_replic_protein"/>
    <property type="match status" value="1"/>
</dbReference>
<evidence type="ECO:0000256" key="1">
    <source>
        <dbReference type="ARBA" id="ARBA00006184"/>
    </source>
</evidence>
<dbReference type="Proteomes" id="UP000273278">
    <property type="component" value="Chromosome"/>
</dbReference>
<gene>
    <name evidence="8" type="ORF">BKD89_05090</name>
</gene>
<keyword evidence="2 5" id="KW-0235">DNA replication</keyword>
<keyword evidence="4 5" id="KW-0067">ATP-binding</keyword>